<dbReference type="Pfam" id="PF22252">
    <property type="entry name" value="PNGase_F-II_N"/>
    <property type="match status" value="1"/>
</dbReference>
<evidence type="ECO:0000313" key="1">
    <source>
        <dbReference type="EMBL" id="GAA4335784.1"/>
    </source>
</evidence>
<name>A0ABP8H8D5_9SPHI</name>
<evidence type="ECO:0000313" key="2">
    <source>
        <dbReference type="Proteomes" id="UP001500582"/>
    </source>
</evidence>
<dbReference type="RefSeq" id="WP_345213345.1">
    <property type="nucleotide sequence ID" value="NZ_BAABFT010000016.1"/>
</dbReference>
<gene>
    <name evidence="1" type="ORF">GCM10023149_44000</name>
</gene>
<sequence length="256" mass="29446">MKYIVYIFICMFMFKAEVSPAQNKHFITSGVIEFERTANMFALVKKKVTKSTMDVKPYYEEYLRTQPQFRKLKSTLTFGNNTTLYNPLPADTWVYYWYDSPMANQLNIVFSDLTKRTSVIQKDFYERTYLVKDSLRTIKWKITDETRVIAGYNCRRANALVLDSIYVVAFYTDEIHISGGPESFNGLPGMILGVAVPHENVTWFATKVTEKAIENKTLVPPTKGKAVNNKQLYEEIMKAISNSGDYAIVQLKGLLL</sequence>
<organism evidence="1 2">
    <name type="scientific">Mucilaginibacter gynuensis</name>
    <dbReference type="NCBI Taxonomy" id="1302236"/>
    <lineage>
        <taxon>Bacteria</taxon>
        <taxon>Pseudomonadati</taxon>
        <taxon>Bacteroidota</taxon>
        <taxon>Sphingobacteriia</taxon>
        <taxon>Sphingobacteriales</taxon>
        <taxon>Sphingobacteriaceae</taxon>
        <taxon>Mucilaginibacter</taxon>
    </lineage>
</organism>
<comment type="caution">
    <text evidence="1">The sequence shown here is derived from an EMBL/GenBank/DDBJ whole genome shotgun (WGS) entry which is preliminary data.</text>
</comment>
<dbReference type="NCBIfam" id="TIGR01200">
    <property type="entry name" value="GLPGLI"/>
    <property type="match status" value="1"/>
</dbReference>
<protein>
    <submittedName>
        <fullName evidence="1">GLPGLI family protein</fullName>
    </submittedName>
</protein>
<dbReference type="Proteomes" id="UP001500582">
    <property type="component" value="Unassembled WGS sequence"/>
</dbReference>
<accession>A0ABP8H8D5</accession>
<keyword evidence="2" id="KW-1185">Reference proteome</keyword>
<dbReference type="EMBL" id="BAABFT010000016">
    <property type="protein sequence ID" value="GAA4335784.1"/>
    <property type="molecule type" value="Genomic_DNA"/>
</dbReference>
<reference evidence="2" key="1">
    <citation type="journal article" date="2019" name="Int. J. Syst. Evol. Microbiol.">
        <title>The Global Catalogue of Microorganisms (GCM) 10K type strain sequencing project: providing services to taxonomists for standard genome sequencing and annotation.</title>
        <authorList>
            <consortium name="The Broad Institute Genomics Platform"/>
            <consortium name="The Broad Institute Genome Sequencing Center for Infectious Disease"/>
            <person name="Wu L."/>
            <person name="Ma J."/>
        </authorList>
    </citation>
    <scope>NUCLEOTIDE SEQUENCE [LARGE SCALE GENOMIC DNA]</scope>
    <source>
        <strain evidence="2">JCM 17705</strain>
    </source>
</reference>
<proteinExistence type="predicted"/>
<dbReference type="InterPro" id="IPR005901">
    <property type="entry name" value="GLPGLI"/>
</dbReference>